<protein>
    <submittedName>
        <fullName evidence="1">Branched-chain-amino-acid transaminase</fullName>
    </submittedName>
</protein>
<name>A0A538U3T3_UNCEI</name>
<accession>A0A538U3T3</accession>
<dbReference type="Gene3D" id="3.30.470.10">
    <property type="match status" value="1"/>
</dbReference>
<dbReference type="EMBL" id="VBPA01000196">
    <property type="protein sequence ID" value="TMQ70535.1"/>
    <property type="molecule type" value="Genomic_DNA"/>
</dbReference>
<evidence type="ECO:0000313" key="1">
    <source>
        <dbReference type="EMBL" id="TMQ70535.1"/>
    </source>
</evidence>
<proteinExistence type="predicted"/>
<comment type="caution">
    <text evidence="1">The sequence shown here is derived from an EMBL/GenBank/DDBJ whole genome shotgun (WGS) entry which is preliminary data.</text>
</comment>
<dbReference type="InterPro" id="IPR043131">
    <property type="entry name" value="BCAT-like_N"/>
</dbReference>
<dbReference type="InterPro" id="IPR036038">
    <property type="entry name" value="Aminotransferase-like"/>
</dbReference>
<dbReference type="AlphaFoldDB" id="A0A538U3T3"/>
<evidence type="ECO:0000313" key="2">
    <source>
        <dbReference type="Proteomes" id="UP000319836"/>
    </source>
</evidence>
<organism evidence="1 2">
    <name type="scientific">Eiseniibacteriota bacterium</name>
    <dbReference type="NCBI Taxonomy" id="2212470"/>
    <lineage>
        <taxon>Bacteria</taxon>
        <taxon>Candidatus Eiseniibacteriota</taxon>
    </lineage>
</organism>
<sequence length="73" mass="8495">MTEEKPKVLWFNGNVVPWQSATIHVWSEVAIRGTNVFEGIRAYWESGSRTYRVVSVDEHLQRLMESAKILRFG</sequence>
<reference evidence="1 2" key="1">
    <citation type="journal article" date="2019" name="Nat. Microbiol.">
        <title>Mediterranean grassland soil C-N compound turnover is dependent on rainfall and depth, and is mediated by genomically divergent microorganisms.</title>
        <authorList>
            <person name="Diamond S."/>
            <person name="Andeer P.F."/>
            <person name="Li Z."/>
            <person name="Crits-Christoph A."/>
            <person name="Burstein D."/>
            <person name="Anantharaman K."/>
            <person name="Lane K.R."/>
            <person name="Thomas B.C."/>
            <person name="Pan C."/>
            <person name="Northen T.R."/>
            <person name="Banfield J.F."/>
        </authorList>
    </citation>
    <scope>NUCLEOTIDE SEQUENCE [LARGE SCALE GENOMIC DNA]</scope>
    <source>
        <strain evidence="1">WS_10</strain>
    </source>
</reference>
<dbReference type="GO" id="GO:0003824">
    <property type="term" value="F:catalytic activity"/>
    <property type="evidence" value="ECO:0007669"/>
    <property type="project" value="InterPro"/>
</dbReference>
<gene>
    <name evidence="1" type="ORF">E6K80_08175</name>
</gene>
<feature type="non-terminal residue" evidence="1">
    <location>
        <position position="73"/>
    </location>
</feature>
<dbReference type="Proteomes" id="UP000319836">
    <property type="component" value="Unassembled WGS sequence"/>
</dbReference>
<dbReference type="SUPFAM" id="SSF56752">
    <property type="entry name" value="D-aminoacid aminotransferase-like PLP-dependent enzymes"/>
    <property type="match status" value="1"/>
</dbReference>